<evidence type="ECO:0000313" key="9">
    <source>
        <dbReference type="EMBL" id="CDF39501.1"/>
    </source>
</evidence>
<feature type="region of interest" description="Disordered" evidence="6">
    <location>
        <begin position="481"/>
        <end position="574"/>
    </location>
</feature>
<dbReference type="PRINTS" id="PR00405">
    <property type="entry name" value="REVINTRACTNG"/>
</dbReference>
<dbReference type="EMBL" id="HG002045">
    <property type="protein sequence ID" value="CDF39501.1"/>
    <property type="molecule type" value="Genomic_DNA"/>
</dbReference>
<reference evidence="10" key="1">
    <citation type="journal article" date="2013" name="Proc. Natl. Acad. Sci. U.S.A.">
        <title>Genome structure and metabolic features in the red seaweed Chondrus crispus shed light on evolution of the Archaeplastida.</title>
        <authorList>
            <person name="Collen J."/>
            <person name="Porcel B."/>
            <person name="Carre W."/>
            <person name="Ball S.G."/>
            <person name="Chaparro C."/>
            <person name="Tonon T."/>
            <person name="Barbeyron T."/>
            <person name="Michel G."/>
            <person name="Noel B."/>
            <person name="Valentin K."/>
            <person name="Elias M."/>
            <person name="Artiguenave F."/>
            <person name="Arun A."/>
            <person name="Aury J.M."/>
            <person name="Barbosa-Neto J.F."/>
            <person name="Bothwell J.H."/>
            <person name="Bouget F.Y."/>
            <person name="Brillet L."/>
            <person name="Cabello-Hurtado F."/>
            <person name="Capella-Gutierrez S."/>
            <person name="Charrier B."/>
            <person name="Cladiere L."/>
            <person name="Cock J.M."/>
            <person name="Coelho S.M."/>
            <person name="Colleoni C."/>
            <person name="Czjzek M."/>
            <person name="Da Silva C."/>
            <person name="Delage L."/>
            <person name="Denoeud F."/>
            <person name="Deschamps P."/>
            <person name="Dittami S.M."/>
            <person name="Gabaldon T."/>
            <person name="Gachon C.M."/>
            <person name="Groisillier A."/>
            <person name="Herve C."/>
            <person name="Jabbari K."/>
            <person name="Katinka M."/>
            <person name="Kloareg B."/>
            <person name="Kowalczyk N."/>
            <person name="Labadie K."/>
            <person name="Leblanc C."/>
            <person name="Lopez P.J."/>
            <person name="McLachlan D.H."/>
            <person name="Meslet-Cladiere L."/>
            <person name="Moustafa A."/>
            <person name="Nehr Z."/>
            <person name="Nyvall Collen P."/>
            <person name="Panaud O."/>
            <person name="Partensky F."/>
            <person name="Poulain J."/>
            <person name="Rensing S.A."/>
            <person name="Rousvoal S."/>
            <person name="Samson G."/>
            <person name="Symeonidi A."/>
            <person name="Weissenbach J."/>
            <person name="Zambounis A."/>
            <person name="Wincker P."/>
            <person name="Boyen C."/>
        </authorList>
    </citation>
    <scope>NUCLEOTIDE SEQUENCE [LARGE SCALE GENOMIC DNA]</scope>
    <source>
        <strain evidence="10">cv. Stackhouse</strain>
    </source>
</reference>
<evidence type="ECO:0000259" key="7">
    <source>
        <dbReference type="PROSITE" id="PS50030"/>
    </source>
</evidence>
<keyword evidence="10" id="KW-1185">Reference proteome</keyword>
<dbReference type="Gramene" id="CDF39501">
    <property type="protein sequence ID" value="CDF39501"/>
    <property type="gene ID" value="CHC_T00000285001"/>
</dbReference>
<dbReference type="AlphaFoldDB" id="R7QPW9"/>
<evidence type="ECO:0008006" key="11">
    <source>
        <dbReference type="Google" id="ProtNLM"/>
    </source>
</evidence>
<dbReference type="RefSeq" id="XP_005719412.1">
    <property type="nucleotide sequence ID" value="XM_005719355.1"/>
</dbReference>
<accession>R7QPW9</accession>
<dbReference type="SMART" id="SM00165">
    <property type="entry name" value="UBA"/>
    <property type="match status" value="1"/>
</dbReference>
<keyword evidence="4" id="KW-0862">Zinc</keyword>
<dbReference type="GO" id="GO:0008270">
    <property type="term" value="F:zinc ion binding"/>
    <property type="evidence" value="ECO:0007669"/>
    <property type="project" value="UniProtKB-KW"/>
</dbReference>
<dbReference type="GeneID" id="17327136"/>
<feature type="compositionally biased region" description="Polar residues" evidence="6">
    <location>
        <begin position="415"/>
        <end position="427"/>
    </location>
</feature>
<dbReference type="OrthoDB" id="10266696at2759"/>
<dbReference type="SUPFAM" id="SSF46934">
    <property type="entry name" value="UBA-like"/>
    <property type="match status" value="1"/>
</dbReference>
<keyword evidence="2" id="KW-0479">Metal-binding</keyword>
<gene>
    <name evidence="9" type="ORF">CHC_T00000285001</name>
</gene>
<dbReference type="InterPro" id="IPR001164">
    <property type="entry name" value="ArfGAP_dom"/>
</dbReference>
<name>R7QPW9_CHOCR</name>
<organism evidence="9 10">
    <name type="scientific">Chondrus crispus</name>
    <name type="common">Carrageen Irish moss</name>
    <name type="synonym">Polymorpha crispa</name>
    <dbReference type="NCBI Taxonomy" id="2769"/>
    <lineage>
        <taxon>Eukaryota</taxon>
        <taxon>Rhodophyta</taxon>
        <taxon>Florideophyceae</taxon>
        <taxon>Rhodymeniophycidae</taxon>
        <taxon>Gigartinales</taxon>
        <taxon>Gigartinaceae</taxon>
        <taxon>Chondrus</taxon>
    </lineage>
</organism>
<dbReference type="GO" id="GO:0005096">
    <property type="term" value="F:GTPase activator activity"/>
    <property type="evidence" value="ECO:0007669"/>
    <property type="project" value="UniProtKB-KW"/>
</dbReference>
<dbReference type="InterPro" id="IPR037278">
    <property type="entry name" value="ARFGAP/RecO"/>
</dbReference>
<dbReference type="SUPFAM" id="SSF57863">
    <property type="entry name" value="ArfGap/RecO-like zinc finger"/>
    <property type="match status" value="1"/>
</dbReference>
<feature type="region of interest" description="Disordered" evidence="6">
    <location>
        <begin position="132"/>
        <end position="154"/>
    </location>
</feature>
<feature type="region of interest" description="Disordered" evidence="6">
    <location>
        <begin position="415"/>
        <end position="448"/>
    </location>
</feature>
<dbReference type="Pfam" id="PF22562">
    <property type="entry name" value="UBA_7"/>
    <property type="match status" value="1"/>
</dbReference>
<dbReference type="PROSITE" id="PS50115">
    <property type="entry name" value="ARFGAP"/>
    <property type="match status" value="1"/>
</dbReference>
<dbReference type="InterPro" id="IPR044520">
    <property type="entry name" value="ARF_GAP_AGD5/15"/>
</dbReference>
<dbReference type="FunFam" id="1.10.220.150:FF:000009">
    <property type="entry name" value="stromal membrane-associated protein 1 isoform X1"/>
    <property type="match status" value="1"/>
</dbReference>
<dbReference type="CDD" id="cd08204">
    <property type="entry name" value="ArfGap"/>
    <property type="match status" value="1"/>
</dbReference>
<feature type="compositionally biased region" description="Pro residues" evidence="6">
    <location>
        <begin position="506"/>
        <end position="517"/>
    </location>
</feature>
<keyword evidence="3 5" id="KW-0863">Zinc-finger</keyword>
<dbReference type="PROSITE" id="PS50030">
    <property type="entry name" value="UBA"/>
    <property type="match status" value="1"/>
</dbReference>
<proteinExistence type="predicted"/>
<dbReference type="InterPro" id="IPR015940">
    <property type="entry name" value="UBA"/>
</dbReference>
<dbReference type="PANTHER" id="PTHR46419:SF2">
    <property type="entry name" value="ADP-RIBOSYLATION FACTOR GTPASE-ACTIVATING PROTEIN AGD5"/>
    <property type="match status" value="1"/>
</dbReference>
<feature type="domain" description="Arf-GAP" evidence="8">
    <location>
        <begin position="14"/>
        <end position="134"/>
    </location>
</feature>
<evidence type="ECO:0000313" key="10">
    <source>
        <dbReference type="Proteomes" id="UP000012073"/>
    </source>
</evidence>
<evidence type="ECO:0000256" key="6">
    <source>
        <dbReference type="SAM" id="MobiDB-lite"/>
    </source>
</evidence>
<dbReference type="SMART" id="SM00105">
    <property type="entry name" value="ArfGap"/>
    <property type="match status" value="1"/>
</dbReference>
<sequence>MSQRKNPELDAKHQAILRKMMQLSENKSCADCRGPSPRWASTNLGVFVCIACSGIHRKLGTHISQVRSITLDTWTPAQVARFQKLGNAKAAQYFEACLPADFRRPMSGDSTQIERFIREKYEQKRYITVENGGLGGGAPSHRSQRGSSFGMGGAASMARPGLGIRSEQPTGAYDDVNSSGRTATRMSYGGRFGVSKSTAGGLGLNDGVSTAKFNSARGMGSGARPKNALQRASTMKEIMNMGFSVQLASRAVEAGEGDLQRAVEWVLENSDAAGTFEAKAAKPTPPAPERNLLDFGDPAPGPTSAPNSVPDPAVKTYPLHSHATSKAPLSAPPKDDFADFADFGAFESALPQKPITTHTTTNTIVSPVHTNGTGGLSGSLASLYARTPTTFTNQTSQGLPKPTTSLLIPQQATQIYPKTPTKQSPQQLRKPLSMSPLGGQKPGPGDISAWRLNSIATSPARTSPTLTSRLSASVTNSTIVTKSPLVPSQPPAPPMQFLSISETQDVPPPPDCPPPPKEPTESLPEASALEQVRVRQQQENHTASPPNKHNGTPTSPVSTRKKGQESDDPFAALSMMALSSASTSKKSAKKQIVEPIVAEKEAVITPSTAPVADVSAGINLEDFFG</sequence>
<dbReference type="Gene3D" id="1.10.220.150">
    <property type="entry name" value="Arf GTPase activating protein"/>
    <property type="match status" value="1"/>
</dbReference>
<evidence type="ECO:0000256" key="4">
    <source>
        <dbReference type="ARBA" id="ARBA00022833"/>
    </source>
</evidence>
<dbReference type="OMA" id="WEQQNYQ"/>
<feature type="compositionally biased region" description="Polar residues" evidence="6">
    <location>
        <begin position="539"/>
        <end position="558"/>
    </location>
</feature>
<dbReference type="Proteomes" id="UP000012073">
    <property type="component" value="Unassembled WGS sequence"/>
</dbReference>
<protein>
    <recommendedName>
        <fullName evidence="11">Arf-GAP domain-containing protein</fullName>
    </recommendedName>
</protein>
<keyword evidence="1" id="KW-0343">GTPase activation</keyword>
<evidence type="ECO:0000259" key="8">
    <source>
        <dbReference type="PROSITE" id="PS50115"/>
    </source>
</evidence>
<dbReference type="InterPro" id="IPR038508">
    <property type="entry name" value="ArfGAP_dom_sf"/>
</dbReference>
<dbReference type="STRING" id="2769.R7QPW9"/>
<evidence type="ECO:0000256" key="5">
    <source>
        <dbReference type="PROSITE-ProRule" id="PRU00288"/>
    </source>
</evidence>
<evidence type="ECO:0000256" key="1">
    <source>
        <dbReference type="ARBA" id="ARBA00022468"/>
    </source>
</evidence>
<dbReference type="PANTHER" id="PTHR46419">
    <property type="entry name" value="ADP-RIBOSYLATION FACTOR GTPASE-ACTIVATING PROTEIN AGD5"/>
    <property type="match status" value="1"/>
</dbReference>
<feature type="domain" description="UBA" evidence="7">
    <location>
        <begin position="227"/>
        <end position="269"/>
    </location>
</feature>
<feature type="region of interest" description="Disordered" evidence="6">
    <location>
        <begin position="276"/>
        <end position="317"/>
    </location>
</feature>
<dbReference type="Gene3D" id="1.10.8.10">
    <property type="entry name" value="DNA helicase RuvA subunit, C-terminal domain"/>
    <property type="match status" value="1"/>
</dbReference>
<dbReference type="Pfam" id="PF01412">
    <property type="entry name" value="ArfGap"/>
    <property type="match status" value="1"/>
</dbReference>
<evidence type="ECO:0000256" key="3">
    <source>
        <dbReference type="ARBA" id="ARBA00022771"/>
    </source>
</evidence>
<evidence type="ECO:0000256" key="2">
    <source>
        <dbReference type="ARBA" id="ARBA00022723"/>
    </source>
</evidence>
<dbReference type="KEGG" id="ccp:CHC_T00000285001"/>
<dbReference type="InterPro" id="IPR009060">
    <property type="entry name" value="UBA-like_sf"/>
</dbReference>